<dbReference type="Proteomes" id="UP001432059">
    <property type="component" value="Chromosome"/>
</dbReference>
<dbReference type="KEGG" id="bpor:BPO_1491"/>
<keyword evidence="2" id="KW-1185">Reference proteome</keyword>
<accession>A0AAU0F2V7</accession>
<evidence type="ECO:0000313" key="1">
    <source>
        <dbReference type="EMBL" id="WOC52138.1"/>
    </source>
</evidence>
<name>A0AAU0F2V7_9FLAO</name>
<dbReference type="EMBL" id="CP136426">
    <property type="protein sequence ID" value="WOC52138.1"/>
    <property type="molecule type" value="Genomic_DNA"/>
</dbReference>
<gene>
    <name evidence="1" type="ORF">BPO_1491</name>
</gene>
<sequence>MPVELLQKYMRESGFSFLKGLVWEALHPYQNHKGAKQQLGDYRKMPDGSHQIHAECHFAATAFFLRPNARVGSSHRL</sequence>
<evidence type="ECO:0000313" key="2">
    <source>
        <dbReference type="Proteomes" id="UP001432059"/>
    </source>
</evidence>
<reference evidence="1" key="1">
    <citation type="submission" date="2023-10" db="EMBL/GenBank/DDBJ databases">
        <title>Characterization and whole genome sequencing of a novel strain of Bergeyella porcorum QD2021 isolated from pig.</title>
        <authorList>
            <person name="Liu G."/>
            <person name="Chen C."/>
            <person name="Han X."/>
        </authorList>
    </citation>
    <scope>NUCLEOTIDE SEQUENCE</scope>
    <source>
        <strain evidence="1">QD2021</strain>
    </source>
</reference>
<proteinExistence type="predicted"/>
<dbReference type="AlphaFoldDB" id="A0AAU0F2V7"/>
<organism evidence="1 2">
    <name type="scientific">Bergeyella porcorum</name>
    <dbReference type="NCBI Taxonomy" id="1735111"/>
    <lineage>
        <taxon>Bacteria</taxon>
        <taxon>Pseudomonadati</taxon>
        <taxon>Bacteroidota</taxon>
        <taxon>Flavobacteriia</taxon>
        <taxon>Flavobacteriales</taxon>
        <taxon>Weeksellaceae</taxon>
        <taxon>Bergeyella</taxon>
    </lineage>
</organism>
<protein>
    <submittedName>
        <fullName evidence="1">Uncharacterized protein</fullName>
    </submittedName>
</protein>